<dbReference type="Gene3D" id="1.10.1750.10">
    <property type="match status" value="1"/>
</dbReference>
<dbReference type="GO" id="GO:0006270">
    <property type="term" value="P:DNA replication initiation"/>
    <property type="evidence" value="ECO:0007669"/>
    <property type="project" value="InterPro"/>
</dbReference>
<name>A0A8S5MMN8_9CAUD</name>
<feature type="domain" description="Chromosomal replication initiator DnaA C-terminal" evidence="1">
    <location>
        <begin position="11"/>
        <end position="78"/>
    </location>
</feature>
<organism evidence="2">
    <name type="scientific">Myoviridae sp. ctzyI3</name>
    <dbReference type="NCBI Taxonomy" id="2826722"/>
    <lineage>
        <taxon>Viruses</taxon>
        <taxon>Duplodnaviria</taxon>
        <taxon>Heunggongvirae</taxon>
        <taxon>Uroviricota</taxon>
        <taxon>Caudoviricetes</taxon>
    </lineage>
</organism>
<accession>A0A8S5MMN8</accession>
<dbReference type="InterPro" id="IPR013159">
    <property type="entry name" value="DnaA_C"/>
</dbReference>
<protein>
    <submittedName>
        <fullName evidence="2">DnaA protein</fullName>
    </submittedName>
</protein>
<dbReference type="InterPro" id="IPR010921">
    <property type="entry name" value="Trp_repressor/repl_initiator"/>
</dbReference>
<proteinExistence type="predicted"/>
<dbReference type="GO" id="GO:0006275">
    <property type="term" value="P:regulation of DNA replication"/>
    <property type="evidence" value="ECO:0007669"/>
    <property type="project" value="InterPro"/>
</dbReference>
<dbReference type="GO" id="GO:0005524">
    <property type="term" value="F:ATP binding"/>
    <property type="evidence" value="ECO:0007669"/>
    <property type="project" value="InterPro"/>
</dbReference>
<evidence type="ECO:0000259" key="1">
    <source>
        <dbReference type="SMART" id="SM00760"/>
    </source>
</evidence>
<dbReference type="EMBL" id="BK014931">
    <property type="protein sequence ID" value="DAD83203.1"/>
    <property type="molecule type" value="Genomic_DNA"/>
</dbReference>
<dbReference type="SMART" id="SM00760">
    <property type="entry name" value="Bac_DnaA_C"/>
    <property type="match status" value="1"/>
</dbReference>
<sequence length="195" mass="22451">MNLKENKDKKSMRAILQDVSRVTGVPKVLILSRVRKQKVADARMLFCHMARKEGYLLREIASFIGKSYSRVSMACCDVVLRKETFLPFIDKLSPSVKTLSDTRKRKCVLTLKEGEHEWPLKAYQSPVGIRHEGKRPNMLIIDCYQEYNQEQLLEFSRYLETIAKAMAFSNPAIIAIENSSKDVYDANNTKDNENN</sequence>
<evidence type="ECO:0000313" key="2">
    <source>
        <dbReference type="EMBL" id="DAD83203.1"/>
    </source>
</evidence>
<dbReference type="SUPFAM" id="SSF48295">
    <property type="entry name" value="TrpR-like"/>
    <property type="match status" value="1"/>
</dbReference>
<dbReference type="GO" id="GO:0043565">
    <property type="term" value="F:sequence-specific DNA binding"/>
    <property type="evidence" value="ECO:0007669"/>
    <property type="project" value="InterPro"/>
</dbReference>
<reference evidence="2" key="1">
    <citation type="journal article" date="2021" name="Proc. Natl. Acad. Sci. U.S.A.">
        <title>A Catalog of Tens of Thousands of Viruses from Human Metagenomes Reveals Hidden Associations with Chronic Diseases.</title>
        <authorList>
            <person name="Tisza M.J."/>
            <person name="Buck C.B."/>
        </authorList>
    </citation>
    <scope>NUCLEOTIDE SEQUENCE</scope>
    <source>
        <strain evidence="2">CtzyI3</strain>
    </source>
</reference>